<feature type="compositionally biased region" description="Acidic residues" evidence="1">
    <location>
        <begin position="1126"/>
        <end position="1141"/>
    </location>
</feature>
<sequence length="1170" mass="126422">MAAFGSAPGPPTPLLLSTAERPVSSKRLLPNGSCNYRDLIVGPCGCNQFWDKGSVELHAASTEQRQNSEISTWCVCGHHACYHQFERRAARERLLSSAALEISQGASRSDVRGNVPTGSHYSGQKGLRTVEQAQGSDRSHGRPLDHPRSTPSGSWQRPEQHRAAQNANPTGPSQQFCDSISQPSTSCLPRVPSVCILGSNELRYMPDNEGRQGRSDNQGQFRNSPTGLGLFTNAGQIGNATSRRQSTSTAPDDAFGGMVHPFTASQIPSTKTNSLAEDSAQRASPTRNLMDLNRSVPPLNVHGTAPYSLNPEDLIQSATEIATPSNSNTPNLSAVDQAVQETKNFVDALSLFSATAERNAVGSDGCPNNSNNIPGRDPQPLPTNSLATLQDPLQQALRSASPQLLQQIIPYLARLHNLLNSIPKVAETIQEIIERISNLENQSFSHIAPDEINHQFELFDARLLDLEGKMEEQKDLQATIDADQSNRENAFLGRRGFTATESFASNYSSRSVNSAQSVASPALILAAIDRKEIGTEIEDIKGRLDTLEAAALPTFSDPWQVEVVLLPWGRELRGIWYSPDESMHDPTKATTQDTEEWTQARSLRSASGSSLRLHEAGNGWNSQAINEWADTTDEWLWPKACGTNNIIYKRLQSRGFVRNVTIKSQNSGDIQAAIASAFSDLLEHLQHSDDVHASHHADAADRAISSFPALNASFIPLRKILKSSRLRFLNLAEMSTSALWTAQFLAAGIIMRVSGGQKRLYVTQRDAYLQTTSHAAPTWTWPRLRELPRTRTATPQPHSNSHVTEADARESCWSYYPGYDDAPVAASLSFTSSTHSGQLSLRPAEHYQWPKEATPAPCSCSPQKSQNHHQNHPISPLSEFPPRPRTNFSHHRRTVSIPLTDDPFVQYSGKRRAGTSASVADTKTVNVNLTSSAPAPASKQKRRRLTHSPSPLGNLACRHMEEKDTQPIWAPTPRRSKEPPSPFFGSHPELLREDSNVSNTKDGGRSSQRSSAQNVRRVGPGGFEGVYGESKGGGGGGGNGKGGNTPFAYATPHSGTGAGIGAGFGGGDTEADSGSEKGDDDGGSWHGVGGDEDGEDDVGSVGGFEGSEDELVASSSAIAMAMAGAEEVEGSEEEEEDEDSDSGFGFGFGDEDEGEDMDVEGEGEESEDDD</sequence>
<name>A0A8E2E197_9PEZI</name>
<feature type="region of interest" description="Disordered" evidence="1">
    <location>
        <begin position="927"/>
        <end position="1170"/>
    </location>
</feature>
<evidence type="ECO:0000256" key="1">
    <source>
        <dbReference type="SAM" id="MobiDB-lite"/>
    </source>
</evidence>
<feature type="compositionally biased region" description="Basic and acidic residues" evidence="1">
    <location>
        <begin position="137"/>
        <end position="148"/>
    </location>
</feature>
<gene>
    <name evidence="2" type="ORF">K432DRAFT_446645</name>
</gene>
<dbReference type="Proteomes" id="UP000250266">
    <property type="component" value="Unassembled WGS sequence"/>
</dbReference>
<evidence type="ECO:0000313" key="3">
    <source>
        <dbReference type="Proteomes" id="UP000250266"/>
    </source>
</evidence>
<feature type="compositionally biased region" description="Low complexity" evidence="1">
    <location>
        <begin position="1112"/>
        <end position="1125"/>
    </location>
</feature>
<feature type="region of interest" description="Disordered" evidence="1">
    <location>
        <begin position="206"/>
        <end position="234"/>
    </location>
</feature>
<feature type="compositionally biased region" description="Acidic residues" evidence="1">
    <location>
        <begin position="1149"/>
        <end position="1170"/>
    </location>
</feature>
<dbReference type="EMBL" id="KV745305">
    <property type="protein sequence ID" value="OCK75532.1"/>
    <property type="molecule type" value="Genomic_DNA"/>
</dbReference>
<organism evidence="2 3">
    <name type="scientific">Lepidopterella palustris CBS 459.81</name>
    <dbReference type="NCBI Taxonomy" id="1314670"/>
    <lineage>
        <taxon>Eukaryota</taxon>
        <taxon>Fungi</taxon>
        <taxon>Dikarya</taxon>
        <taxon>Ascomycota</taxon>
        <taxon>Pezizomycotina</taxon>
        <taxon>Dothideomycetes</taxon>
        <taxon>Pleosporomycetidae</taxon>
        <taxon>Mytilinidiales</taxon>
        <taxon>Argynnaceae</taxon>
        <taxon>Lepidopterella</taxon>
    </lineage>
</organism>
<feature type="compositionally biased region" description="Polar residues" evidence="1">
    <location>
        <begin position="996"/>
        <end position="1014"/>
    </location>
</feature>
<dbReference type="AlphaFoldDB" id="A0A8E2E197"/>
<keyword evidence="3" id="KW-1185">Reference proteome</keyword>
<feature type="compositionally biased region" description="Gly residues" evidence="1">
    <location>
        <begin position="1019"/>
        <end position="1043"/>
    </location>
</feature>
<proteinExistence type="predicted"/>
<feature type="compositionally biased region" description="Polar residues" evidence="1">
    <location>
        <begin position="264"/>
        <end position="287"/>
    </location>
</feature>
<protein>
    <submittedName>
        <fullName evidence="2">Uncharacterized protein</fullName>
    </submittedName>
</protein>
<reference evidence="2 3" key="1">
    <citation type="journal article" date="2016" name="Nat. Commun.">
        <title>Ectomycorrhizal ecology is imprinted in the genome of the dominant symbiotic fungus Cenococcum geophilum.</title>
        <authorList>
            <consortium name="DOE Joint Genome Institute"/>
            <person name="Peter M."/>
            <person name="Kohler A."/>
            <person name="Ohm R.A."/>
            <person name="Kuo A."/>
            <person name="Krutzmann J."/>
            <person name="Morin E."/>
            <person name="Arend M."/>
            <person name="Barry K.W."/>
            <person name="Binder M."/>
            <person name="Choi C."/>
            <person name="Clum A."/>
            <person name="Copeland A."/>
            <person name="Grisel N."/>
            <person name="Haridas S."/>
            <person name="Kipfer T."/>
            <person name="LaButti K."/>
            <person name="Lindquist E."/>
            <person name="Lipzen A."/>
            <person name="Maire R."/>
            <person name="Meier B."/>
            <person name="Mihaltcheva S."/>
            <person name="Molinier V."/>
            <person name="Murat C."/>
            <person name="Poggeler S."/>
            <person name="Quandt C.A."/>
            <person name="Sperisen C."/>
            <person name="Tritt A."/>
            <person name="Tisserant E."/>
            <person name="Crous P.W."/>
            <person name="Henrissat B."/>
            <person name="Nehls U."/>
            <person name="Egli S."/>
            <person name="Spatafora J.W."/>
            <person name="Grigoriev I.V."/>
            <person name="Martin F.M."/>
        </authorList>
    </citation>
    <scope>NUCLEOTIDE SEQUENCE [LARGE SCALE GENOMIC DNA]</scope>
    <source>
        <strain evidence="2 3">CBS 459.81</strain>
    </source>
</reference>
<dbReference type="OrthoDB" id="5427134at2759"/>
<feature type="region of interest" description="Disordered" evidence="1">
    <location>
        <begin position="103"/>
        <end position="183"/>
    </location>
</feature>
<feature type="compositionally biased region" description="Polar residues" evidence="1">
    <location>
        <begin position="215"/>
        <end position="226"/>
    </location>
</feature>
<accession>A0A8E2E197</accession>
<feature type="region of interest" description="Disordered" evidence="1">
    <location>
        <begin position="264"/>
        <end position="293"/>
    </location>
</feature>
<feature type="compositionally biased region" description="Polar residues" evidence="1">
    <location>
        <begin position="149"/>
        <end position="183"/>
    </location>
</feature>
<feature type="compositionally biased region" description="Acidic residues" evidence="1">
    <location>
        <begin position="1069"/>
        <end position="1082"/>
    </location>
</feature>
<evidence type="ECO:0000313" key="2">
    <source>
        <dbReference type="EMBL" id="OCK75532.1"/>
    </source>
</evidence>
<feature type="compositionally biased region" description="Gly residues" evidence="1">
    <location>
        <begin position="1056"/>
        <end position="1068"/>
    </location>
</feature>
<feature type="region of interest" description="Disordered" evidence="1">
    <location>
        <begin position="851"/>
        <end position="893"/>
    </location>
</feature>